<evidence type="ECO:0000256" key="4">
    <source>
        <dbReference type="ARBA" id="ARBA00023295"/>
    </source>
</evidence>
<feature type="compositionally biased region" description="Low complexity" evidence="9">
    <location>
        <begin position="935"/>
        <end position="944"/>
    </location>
</feature>
<dbReference type="SUPFAM" id="SSF52266">
    <property type="entry name" value="SGNH hydrolase"/>
    <property type="match status" value="1"/>
</dbReference>
<dbReference type="SUPFAM" id="SSF51120">
    <property type="entry name" value="beta-Roll"/>
    <property type="match status" value="3"/>
</dbReference>
<gene>
    <name evidence="11" type="ORF">C8N44_10356</name>
</gene>
<dbReference type="Pfam" id="PF00722">
    <property type="entry name" value="Glyco_hydro_16"/>
    <property type="match status" value="1"/>
</dbReference>
<reference evidence="11 12" key="1">
    <citation type="submission" date="2018-04" db="EMBL/GenBank/DDBJ databases">
        <title>Genomic Encyclopedia of Archaeal and Bacterial Type Strains, Phase II (KMG-II): from individual species to whole genera.</title>
        <authorList>
            <person name="Goeker M."/>
        </authorList>
    </citation>
    <scope>NUCLEOTIDE SEQUENCE [LARGE SCALE GENOMIC DNA]</scope>
    <source>
        <strain evidence="11 12">DSM 29329</strain>
    </source>
</reference>
<evidence type="ECO:0000256" key="7">
    <source>
        <dbReference type="ARBA" id="ARBA00031665"/>
    </source>
</evidence>
<dbReference type="InterPro" id="IPR044791">
    <property type="entry name" value="Beta-glucanase/XTH"/>
</dbReference>
<dbReference type="GO" id="GO:0005509">
    <property type="term" value="F:calcium ion binding"/>
    <property type="evidence" value="ECO:0007669"/>
    <property type="project" value="InterPro"/>
</dbReference>
<dbReference type="InterPro" id="IPR008263">
    <property type="entry name" value="GH16_AS"/>
</dbReference>
<dbReference type="PROSITE" id="PS00330">
    <property type="entry name" value="HEMOLYSIN_CALCIUM"/>
    <property type="match status" value="3"/>
</dbReference>
<dbReference type="InterPro" id="IPR013320">
    <property type="entry name" value="ConA-like_dom_sf"/>
</dbReference>
<proteinExistence type="inferred from homology"/>
<evidence type="ECO:0000259" key="10">
    <source>
        <dbReference type="PROSITE" id="PS51762"/>
    </source>
</evidence>
<dbReference type="PROSITE" id="PS51762">
    <property type="entry name" value="GH16_2"/>
    <property type="match status" value="1"/>
</dbReference>
<dbReference type="Pfam" id="PF00657">
    <property type="entry name" value="Lipase_GDSL"/>
    <property type="match status" value="1"/>
</dbReference>
<dbReference type="EMBL" id="QBKN01000003">
    <property type="protein sequence ID" value="PTX51313.1"/>
    <property type="molecule type" value="Genomic_DNA"/>
</dbReference>
<keyword evidence="4" id="KW-0326">Glycosidase</keyword>
<evidence type="ECO:0000256" key="2">
    <source>
        <dbReference type="ARBA" id="ARBA00014569"/>
    </source>
</evidence>
<feature type="region of interest" description="Disordered" evidence="9">
    <location>
        <begin position="1288"/>
        <end position="1331"/>
    </location>
</feature>
<dbReference type="PRINTS" id="PR00737">
    <property type="entry name" value="GLHYDRLASE16"/>
</dbReference>
<name>A0A2T6B5K7_9RHOB</name>
<dbReference type="Gene3D" id="2.150.10.10">
    <property type="entry name" value="Serralysin-like metalloprotease, C-terminal"/>
    <property type="match status" value="3"/>
</dbReference>
<dbReference type="PANTHER" id="PTHR31062">
    <property type="entry name" value="XYLOGLUCAN ENDOTRANSGLUCOSYLASE/HYDROLASE PROTEIN 8-RELATED"/>
    <property type="match status" value="1"/>
</dbReference>
<feature type="domain" description="GH16" evidence="10">
    <location>
        <begin position="1"/>
        <end position="224"/>
    </location>
</feature>
<evidence type="ECO:0000256" key="9">
    <source>
        <dbReference type="SAM" id="MobiDB-lite"/>
    </source>
</evidence>
<dbReference type="InterPro" id="IPR019960">
    <property type="entry name" value="T1SS_VCA0849"/>
</dbReference>
<dbReference type="InterPro" id="IPR001087">
    <property type="entry name" value="GDSL"/>
</dbReference>
<keyword evidence="3" id="KW-0378">Hydrolase</keyword>
<feature type="compositionally biased region" description="Polar residues" evidence="9">
    <location>
        <begin position="920"/>
        <end position="933"/>
    </location>
</feature>
<dbReference type="InterPro" id="IPR008264">
    <property type="entry name" value="Beta_glucanase"/>
</dbReference>
<dbReference type="GO" id="GO:0004553">
    <property type="term" value="F:hydrolase activity, hydrolyzing O-glycosyl compounds"/>
    <property type="evidence" value="ECO:0007669"/>
    <property type="project" value="InterPro"/>
</dbReference>
<dbReference type="GO" id="GO:0016788">
    <property type="term" value="F:hydrolase activity, acting on ester bonds"/>
    <property type="evidence" value="ECO:0007669"/>
    <property type="project" value="InterPro"/>
</dbReference>
<dbReference type="PROSITE" id="PS01034">
    <property type="entry name" value="GH16_1"/>
    <property type="match status" value="1"/>
</dbReference>
<evidence type="ECO:0000313" key="12">
    <source>
        <dbReference type="Proteomes" id="UP000244069"/>
    </source>
</evidence>
<evidence type="ECO:0000256" key="1">
    <source>
        <dbReference type="ARBA" id="ARBA00006865"/>
    </source>
</evidence>
<feature type="region of interest" description="Disordered" evidence="9">
    <location>
        <begin position="920"/>
        <end position="964"/>
    </location>
</feature>
<dbReference type="InterPro" id="IPR018511">
    <property type="entry name" value="Hemolysin-typ_Ca-bd_CS"/>
</dbReference>
<dbReference type="OrthoDB" id="9809583at2"/>
<feature type="active site" description="Nucleophile" evidence="8">
    <location>
        <position position="106"/>
    </location>
</feature>
<feature type="compositionally biased region" description="Pro residues" evidence="9">
    <location>
        <begin position="1309"/>
        <end position="1318"/>
    </location>
</feature>
<comment type="similarity">
    <text evidence="1">Belongs to the glycosyl hydrolase 16 family.</text>
</comment>
<accession>A0A2T6B5K7</accession>
<evidence type="ECO:0000256" key="3">
    <source>
        <dbReference type="ARBA" id="ARBA00022801"/>
    </source>
</evidence>
<dbReference type="Gene3D" id="2.60.120.200">
    <property type="match status" value="1"/>
</dbReference>
<evidence type="ECO:0000256" key="6">
    <source>
        <dbReference type="ARBA" id="ARBA00029771"/>
    </source>
</evidence>
<dbReference type="Proteomes" id="UP000244069">
    <property type="component" value="Unassembled WGS sequence"/>
</dbReference>
<protein>
    <recommendedName>
        <fullName evidence="2">Beta-glucanase</fullName>
    </recommendedName>
    <alternativeName>
        <fullName evidence="7">1,3-1,4-beta-D-glucan 4-glucanohydrolase</fullName>
    </alternativeName>
    <alternativeName>
        <fullName evidence="6">Endo-beta-1,3-1,4 glucanase</fullName>
    </alternativeName>
    <alternativeName>
        <fullName evidence="5">Lichenase</fullName>
    </alternativeName>
</protein>
<dbReference type="GO" id="GO:0005975">
    <property type="term" value="P:carbohydrate metabolic process"/>
    <property type="evidence" value="ECO:0007669"/>
    <property type="project" value="InterPro"/>
</dbReference>
<evidence type="ECO:0000256" key="8">
    <source>
        <dbReference type="PIRSR" id="PIRSR608264-1"/>
    </source>
</evidence>
<dbReference type="SUPFAM" id="SSF49899">
    <property type="entry name" value="Concanavalin A-like lectins/glucanases"/>
    <property type="match status" value="1"/>
</dbReference>
<dbReference type="Gene3D" id="3.40.50.1110">
    <property type="entry name" value="SGNH hydrolase"/>
    <property type="match status" value="1"/>
</dbReference>
<keyword evidence="12" id="KW-1185">Reference proteome</keyword>
<dbReference type="NCBIfam" id="TIGR03661">
    <property type="entry name" value="T1SS_VCA0849"/>
    <property type="match status" value="2"/>
</dbReference>
<dbReference type="InterPro" id="IPR001343">
    <property type="entry name" value="Hemolysn_Ca-bd"/>
</dbReference>
<dbReference type="InterPro" id="IPR036514">
    <property type="entry name" value="SGNH_hydro_sf"/>
</dbReference>
<dbReference type="InterPro" id="IPR011049">
    <property type="entry name" value="Serralysin-like_metalloprot_C"/>
</dbReference>
<feature type="active site" description="Proton donor" evidence="8">
    <location>
        <position position="110"/>
    </location>
</feature>
<dbReference type="PRINTS" id="PR00313">
    <property type="entry name" value="CABNDNGRPT"/>
</dbReference>
<comment type="caution">
    <text evidence="11">The sequence shown here is derived from an EMBL/GenBank/DDBJ whole genome shotgun (WGS) entry which is preliminary data.</text>
</comment>
<evidence type="ECO:0000256" key="5">
    <source>
        <dbReference type="ARBA" id="ARBA00029722"/>
    </source>
</evidence>
<feature type="compositionally biased region" description="Polar residues" evidence="9">
    <location>
        <begin position="1288"/>
        <end position="1298"/>
    </location>
</feature>
<sequence>MAQEISDSFDSYDTTFWNSSDFAVASTWNQTAWEADYVQVGGGSLTLGLDGADKDGKPFTGAEVQSRDYFGYGAFEMSLKTSGEPGTVSAFFLYTGEYFGADKHNEIDFEFLGNNPTQVSINYYYDDDKLANHIEEDIELGFDASEGFHDYRIDWAPDAIRWFVDDRLFYEVRGENAPLPIPDEQMRVMTSLWTGADNLESWHGAIDPNISTSMEVTSFSFTEAEIPVPVDATGAATFAGVAEGLVIDMEAGYFAEAAKVLAIGDSLTVGWVNGDDPTEVPELRDGYRQDFFDNIIDAGGWFDYVGFLESGPDGMMDAEHSAIGGMPLRDIVRNDSAAGASDLSDNLDAFAPDVVLFMAGTNDFNSGESGFFSSRFPSIMNNIGKAIDQFLAMPGSAESYFVISTLAPKVRAGTPEIFAHYLNEGYSTVNGTTVVGDAGNGTYVPGIIATVQARAAVNPNILLFQNPVDVTGLSPDNVHYTDAAYAAYANALSAFLEAEIGLTAGTFAGDERFMQETQRVLGGDGGDRISGTSGDDTIDGGGGSDYIDAGAGADVIVFGADTLGGTLDKVAGFSVAEGDRISLARMAQGLGLTASQMMSALVLQDVASGVRLGVDTGSGIVYFAEILGLTAAALGPVISATPLASADDDGNLALTAPDLYIDATEIAAVELVVSGLDADADAVITVTDGTNTVTAVAATNGTYTVDLTGFADGAVTTSITASTPTGETITLPGVTLSVASPPPNSGDDDGNLALAAPDTAIDASEVGAVDFVVSGLDGDATAILVVSDGVNEVTSGVILADGTVTLDLSTLSDGPLTTTLTATDAQSATATVTGPALTLSATPDTSADEDGNLALSAPDLSIDGTEVGAVSFVLSGLDGDATAVITVSDGINTVTSGAIAANGTVVLDLSTLSDGPLTSTVTATDTSSNTASVSGPGLTLDTATTPPPPPPDGPEVVGTSGNDGLSGIAGENTTIYGLAGSDTIQGKDGNDTIIGGADPDTLRGGAGADTFVFLSDDLIAPGDDLKDFSLAEGDRLEFRDMFTGYDGSDISGFVRIVTQGTLGRVEVDLDGGGDDFTMLAYIRNGRYLDAQSMWGDGSLIVTTSGPPPNTGDDDGNLALTAPDLSIDASEVSAVDFVVSGLDADATAVLTVSDGSGEVTSGVILADGTVTLDLSTLSDGPLTSTLTATDAENATATVSGPAMTLAAAPDTSADEDGNLALSAPDQSIDSSEVGAVSFLLSGLDGDATAVITVSDGTTTVTSGTVAANGTVVMDLSTLSDGALTTSVTATDTSSNTASVSGPGLTLDTVTPPPPPPPSDGPEVVGTSGGDTLSGIAGENTTIYGLAGGDNIQGKDGDDTIIGGEDPDSLRGGDGADTFVFLPVDLLSPGDDLKDFDVLEGDRLEFRDMFTGYDGSDISGFVQIVTQGTKGRIEVDLDGGGDDFTMLAYIRNGRYLDAETLWNDGDLLIV</sequence>
<evidence type="ECO:0000313" key="11">
    <source>
        <dbReference type="EMBL" id="PTX51313.1"/>
    </source>
</evidence>
<dbReference type="InterPro" id="IPR000757">
    <property type="entry name" value="Beta-glucanase-like"/>
</dbReference>
<dbReference type="Pfam" id="PF00353">
    <property type="entry name" value="HemolysinCabind"/>
    <property type="match status" value="3"/>
</dbReference>
<organism evidence="11 12">
    <name type="scientific">Allosediminivita pacifica</name>
    <dbReference type="NCBI Taxonomy" id="1267769"/>
    <lineage>
        <taxon>Bacteria</taxon>
        <taxon>Pseudomonadati</taxon>
        <taxon>Pseudomonadota</taxon>
        <taxon>Alphaproteobacteria</taxon>
        <taxon>Rhodobacterales</taxon>
        <taxon>Paracoccaceae</taxon>
        <taxon>Allosediminivita</taxon>
    </lineage>
</organism>
<dbReference type="RefSeq" id="WP_107974712.1">
    <property type="nucleotide sequence ID" value="NZ_BMEZ01000003.1"/>
</dbReference>